<feature type="region of interest" description="Disordered" evidence="2">
    <location>
        <begin position="196"/>
        <end position="231"/>
    </location>
</feature>
<feature type="signal peptide" evidence="3">
    <location>
        <begin position="1"/>
        <end position="21"/>
    </location>
</feature>
<feature type="region of interest" description="Disordered" evidence="2">
    <location>
        <begin position="124"/>
        <end position="150"/>
    </location>
</feature>
<dbReference type="AlphaFoldDB" id="A0A2P6TSU6"/>
<evidence type="ECO:0000256" key="3">
    <source>
        <dbReference type="SAM" id="SignalP"/>
    </source>
</evidence>
<dbReference type="SUPFAM" id="SSF81995">
    <property type="entry name" value="beta-sandwich domain of Sec23/24"/>
    <property type="match status" value="1"/>
</dbReference>
<dbReference type="OrthoDB" id="550575at2759"/>
<dbReference type="Gene3D" id="3.80.10.10">
    <property type="entry name" value="Ribonuclease Inhibitor"/>
    <property type="match status" value="1"/>
</dbReference>
<comment type="subcellular location">
    <subcellularLocation>
        <location evidence="1">Cytoplasm</location>
        <location evidence="1">Cytoskeleton</location>
        <location evidence="1">Cilium axoneme</location>
    </subcellularLocation>
</comment>
<dbReference type="Proteomes" id="UP000239899">
    <property type="component" value="Unassembled WGS sequence"/>
</dbReference>
<dbReference type="Pfam" id="PF12937">
    <property type="entry name" value="F-box-like"/>
    <property type="match status" value="1"/>
</dbReference>
<dbReference type="SUPFAM" id="SSF52047">
    <property type="entry name" value="RNI-like"/>
    <property type="match status" value="1"/>
</dbReference>
<dbReference type="InterPro" id="IPR032675">
    <property type="entry name" value="LRR_dom_sf"/>
</dbReference>
<evidence type="ECO:0000313" key="5">
    <source>
        <dbReference type="EMBL" id="PRW57139.1"/>
    </source>
</evidence>
<evidence type="ECO:0000259" key="4">
    <source>
        <dbReference type="Pfam" id="PF12937"/>
    </source>
</evidence>
<sequence length="591" mass="64030">MGGPPAPWATLPTELLVAILGHLSLDERQRGPVAVCKAWHAACYTPSLLRHLHLRGGRYAAQHYSLEKLSAMGHWLCRHRPAQHATSVTFNLVLPTGGPVLMDAFAHAAGEQAAQLQAQQAQPQQVQAQQQPQQQQQQQQQQQHAEEGEVNQPMPALLQQQVPLAVQLGLAPLGIAGAHQFGVFQWGAGAGIGAGAGAGPAAAAGDSDSEVDASESGSDDGSEQDDSAVEDPHEGDILATCLTAVAATATPALTSMQLSIDCITFTTAGWPGGLTALTRLGFTNHDGGVRMSPQMRELRNLRELSIVADRVSGQDNLPLSMTRLTWAEASLVMHLPRQLTAVRSLRHFEVGCPNFDAEALNVLTQLTSMRHLALNNTVLPTAMADITWLRSLRILDSSRCRSADLPAALPALQQLTALALGYVRLWQPGLIAALEQLPRLQRLVVCYVPDDAASSSGRMDWPGPADLPAPAFLGRLTWLGLDADLLVRNPHLLAAAAQLQHLWLMGRCGCSPRHKHAWQQLLEAAAQLPRLQRISLRPSRGSRAYAYRPLEPHQREDLEALQRQRPGLVVDESKFQPVTNNDDLWMPFFSG</sequence>
<dbReference type="InterPro" id="IPR036047">
    <property type="entry name" value="F-box-like_dom_sf"/>
</dbReference>
<reference evidence="5 6" key="1">
    <citation type="journal article" date="2018" name="Plant J.">
        <title>Genome sequences of Chlorella sorokiniana UTEX 1602 and Micractinium conductrix SAG 241.80: implications to maltose excretion by a green alga.</title>
        <authorList>
            <person name="Arriola M.B."/>
            <person name="Velmurugan N."/>
            <person name="Zhang Y."/>
            <person name="Plunkett M.H."/>
            <person name="Hondzo H."/>
            <person name="Barney B.M."/>
        </authorList>
    </citation>
    <scope>NUCLEOTIDE SEQUENCE [LARGE SCALE GENOMIC DNA]</scope>
    <source>
        <strain evidence="6">UTEX 1602</strain>
    </source>
</reference>
<dbReference type="Gene3D" id="1.20.1280.50">
    <property type="match status" value="1"/>
</dbReference>
<protein>
    <submittedName>
        <fullName evidence="5">Leucine-rich repeat-containing 40-like</fullName>
    </submittedName>
</protein>
<feature type="compositionally biased region" description="Low complexity" evidence="2">
    <location>
        <begin position="124"/>
        <end position="143"/>
    </location>
</feature>
<accession>A0A2P6TSU6</accession>
<dbReference type="PANTHER" id="PTHR38926:SF5">
    <property type="entry name" value="F-BOX AND LEUCINE-RICH REPEAT PROTEIN 6"/>
    <property type="match status" value="1"/>
</dbReference>
<feature type="compositionally biased region" description="Acidic residues" evidence="2">
    <location>
        <begin position="207"/>
        <end position="229"/>
    </location>
</feature>
<organism evidence="5 6">
    <name type="scientific">Chlorella sorokiniana</name>
    <name type="common">Freshwater green alga</name>
    <dbReference type="NCBI Taxonomy" id="3076"/>
    <lineage>
        <taxon>Eukaryota</taxon>
        <taxon>Viridiplantae</taxon>
        <taxon>Chlorophyta</taxon>
        <taxon>core chlorophytes</taxon>
        <taxon>Trebouxiophyceae</taxon>
        <taxon>Chlorellales</taxon>
        <taxon>Chlorellaceae</taxon>
        <taxon>Chlorella clade</taxon>
        <taxon>Chlorella</taxon>
    </lineage>
</organism>
<feature type="domain" description="F-box" evidence="4">
    <location>
        <begin position="8"/>
        <end position="55"/>
    </location>
</feature>
<proteinExistence type="predicted"/>
<comment type="caution">
    <text evidence="5">The sequence shown here is derived from an EMBL/GenBank/DDBJ whole genome shotgun (WGS) entry which is preliminary data.</text>
</comment>
<dbReference type="PANTHER" id="PTHR38926">
    <property type="entry name" value="F-BOX DOMAIN CONTAINING PROTEIN, EXPRESSED"/>
    <property type="match status" value="1"/>
</dbReference>
<evidence type="ECO:0000256" key="1">
    <source>
        <dbReference type="ARBA" id="ARBA00004430"/>
    </source>
</evidence>
<name>A0A2P6TSU6_CHLSO</name>
<dbReference type="GO" id="GO:0005930">
    <property type="term" value="C:axoneme"/>
    <property type="evidence" value="ECO:0007669"/>
    <property type="project" value="UniProtKB-SubCell"/>
</dbReference>
<keyword evidence="6" id="KW-1185">Reference proteome</keyword>
<dbReference type="SUPFAM" id="SSF81383">
    <property type="entry name" value="F-box domain"/>
    <property type="match status" value="1"/>
</dbReference>
<evidence type="ECO:0000256" key="2">
    <source>
        <dbReference type="SAM" id="MobiDB-lite"/>
    </source>
</evidence>
<feature type="chain" id="PRO_5015151493" evidence="3">
    <location>
        <begin position="22"/>
        <end position="591"/>
    </location>
</feature>
<dbReference type="InterPro" id="IPR001810">
    <property type="entry name" value="F-box_dom"/>
</dbReference>
<evidence type="ECO:0000313" key="6">
    <source>
        <dbReference type="Proteomes" id="UP000239899"/>
    </source>
</evidence>
<dbReference type="EMBL" id="LHPG02000007">
    <property type="protein sequence ID" value="PRW57139.1"/>
    <property type="molecule type" value="Genomic_DNA"/>
</dbReference>
<keyword evidence="3" id="KW-0732">Signal</keyword>
<gene>
    <name evidence="5" type="ORF">C2E21_3893</name>
</gene>